<organism evidence="14 15">
    <name type="scientific">Candidatus Desulfatifera sulfidica</name>
    <dbReference type="NCBI Taxonomy" id="2841691"/>
    <lineage>
        <taxon>Bacteria</taxon>
        <taxon>Pseudomonadati</taxon>
        <taxon>Thermodesulfobacteriota</taxon>
        <taxon>Desulfobulbia</taxon>
        <taxon>Desulfobulbales</taxon>
        <taxon>Desulfobulbaceae</taxon>
        <taxon>Candidatus Desulfatifera</taxon>
    </lineage>
</organism>
<dbReference type="EMBL" id="JACNLK010000028">
    <property type="protein sequence ID" value="MBC8208123.1"/>
    <property type="molecule type" value="Genomic_DNA"/>
</dbReference>
<dbReference type="AlphaFoldDB" id="A0A8J6N7G7"/>
<comment type="cofactor">
    <cofactor evidence="1 10">
        <name>Mg(2+)</name>
        <dbReference type="ChEBI" id="CHEBI:18420"/>
    </cofactor>
</comment>
<proteinExistence type="inferred from homology"/>
<keyword evidence="5 10" id="KW-0819">tRNA processing</keyword>
<dbReference type="InterPro" id="IPR018022">
    <property type="entry name" value="IPT"/>
</dbReference>
<evidence type="ECO:0000256" key="8">
    <source>
        <dbReference type="ARBA" id="ARBA00022842"/>
    </source>
</evidence>
<dbReference type="GO" id="GO:0005524">
    <property type="term" value="F:ATP binding"/>
    <property type="evidence" value="ECO:0007669"/>
    <property type="project" value="UniProtKB-UniRule"/>
</dbReference>
<sequence length="314" mass="36376">MNEIIPITGPVIVLVGPTAIGKTALSLDLANQFDCEIISVDSMQVYRLMDIGTAKASLEERAKVPHHLIDVVDPDEEYDAARFVRDASAAIREIHGRGRVALLTGGTGLYLRGLFHGLFQDIATDLNIREQLKDELTLLGNNKLHEELKVIDQISAKRIHPNDSQRLVRALEIYRSTGKTWSEHLHEHDQQRHKRFTNSLQIGLTCDRKILHERINLRTRIMLNQGLEQEVLSLLERGYKADLKSMQSIGYRHMNEYLQGKYDRNECERLLARDTRRYAKRQYTWFSSNKEIQWHEASARDTVLKKTEDWIRRI</sequence>
<comment type="subunit">
    <text evidence="10">Monomer.</text>
</comment>
<evidence type="ECO:0000256" key="1">
    <source>
        <dbReference type="ARBA" id="ARBA00001946"/>
    </source>
</evidence>
<feature type="region of interest" description="Interaction with substrate tRNA" evidence="10">
    <location>
        <begin position="165"/>
        <end position="169"/>
    </location>
</feature>
<dbReference type="NCBIfam" id="TIGR00174">
    <property type="entry name" value="miaA"/>
    <property type="match status" value="1"/>
</dbReference>
<keyword evidence="8 10" id="KW-0460">Magnesium</keyword>
<evidence type="ECO:0000256" key="5">
    <source>
        <dbReference type="ARBA" id="ARBA00022694"/>
    </source>
</evidence>
<dbReference type="Gene3D" id="3.40.50.300">
    <property type="entry name" value="P-loop containing nucleotide triphosphate hydrolases"/>
    <property type="match status" value="1"/>
</dbReference>
<comment type="function">
    <text evidence="2 10 12">Catalyzes the transfer of a dimethylallyl group onto the adenine at position 37 in tRNAs that read codons beginning with uridine, leading to the formation of N6-(dimethylallyl)adenosine (i(6)A).</text>
</comment>
<dbReference type="InterPro" id="IPR039657">
    <property type="entry name" value="Dimethylallyltransferase"/>
</dbReference>
<feature type="site" description="Interaction with substrate tRNA" evidence="10">
    <location>
        <position position="129"/>
    </location>
</feature>
<evidence type="ECO:0000256" key="10">
    <source>
        <dbReference type="HAMAP-Rule" id="MF_00185"/>
    </source>
</evidence>
<dbReference type="GO" id="GO:0052381">
    <property type="term" value="F:tRNA dimethylallyltransferase activity"/>
    <property type="evidence" value="ECO:0007669"/>
    <property type="project" value="UniProtKB-UniRule"/>
</dbReference>
<dbReference type="GO" id="GO:0006400">
    <property type="term" value="P:tRNA modification"/>
    <property type="evidence" value="ECO:0007669"/>
    <property type="project" value="TreeGrafter"/>
</dbReference>
<dbReference type="InterPro" id="IPR027417">
    <property type="entry name" value="P-loop_NTPase"/>
</dbReference>
<comment type="similarity">
    <text evidence="3 10 13">Belongs to the IPP transferase family.</text>
</comment>
<feature type="binding site" evidence="10">
    <location>
        <begin position="18"/>
        <end position="23"/>
    </location>
    <ligand>
        <name>substrate</name>
    </ligand>
</feature>
<dbReference type="FunFam" id="1.10.20.140:FF:000001">
    <property type="entry name" value="tRNA dimethylallyltransferase"/>
    <property type="match status" value="1"/>
</dbReference>
<evidence type="ECO:0000256" key="2">
    <source>
        <dbReference type="ARBA" id="ARBA00003213"/>
    </source>
</evidence>
<gene>
    <name evidence="10 14" type="primary">miaA</name>
    <name evidence="14" type="ORF">H8E79_03010</name>
</gene>
<evidence type="ECO:0000256" key="11">
    <source>
        <dbReference type="RuleBase" id="RU003783"/>
    </source>
</evidence>
<evidence type="ECO:0000256" key="6">
    <source>
        <dbReference type="ARBA" id="ARBA00022741"/>
    </source>
</evidence>
<dbReference type="Proteomes" id="UP000599024">
    <property type="component" value="Unassembled WGS sequence"/>
</dbReference>
<evidence type="ECO:0000256" key="3">
    <source>
        <dbReference type="ARBA" id="ARBA00005842"/>
    </source>
</evidence>
<keyword evidence="6 10" id="KW-0547">Nucleotide-binding</keyword>
<protein>
    <recommendedName>
        <fullName evidence="10">tRNA dimethylallyltransferase</fullName>
        <ecNumber evidence="10">2.5.1.75</ecNumber>
    </recommendedName>
    <alternativeName>
        <fullName evidence="10">Dimethylallyl diphosphate:tRNA dimethylallyltransferase</fullName>
        <shortName evidence="10">DMAPP:tRNA dimethylallyltransferase</shortName>
        <shortName evidence="10">DMATase</shortName>
    </alternativeName>
    <alternativeName>
        <fullName evidence="10">Isopentenyl-diphosphate:tRNA isopentenyltransferase</fullName>
        <shortName evidence="10">IPP transferase</shortName>
        <shortName evidence="10">IPPT</shortName>
        <shortName evidence="10">IPTase</shortName>
    </alternativeName>
</protein>
<comment type="caution">
    <text evidence="10">Lacks conserved residue(s) required for the propagation of feature annotation.</text>
</comment>
<dbReference type="PANTHER" id="PTHR11088">
    <property type="entry name" value="TRNA DIMETHYLALLYLTRANSFERASE"/>
    <property type="match status" value="1"/>
</dbReference>
<feature type="binding site" evidence="10">
    <location>
        <begin position="16"/>
        <end position="23"/>
    </location>
    <ligand>
        <name>ATP</name>
        <dbReference type="ChEBI" id="CHEBI:30616"/>
    </ligand>
</feature>
<dbReference type="HAMAP" id="MF_00185">
    <property type="entry name" value="IPP_trans"/>
    <property type="match status" value="1"/>
</dbReference>
<name>A0A8J6N7G7_9BACT</name>
<comment type="catalytic activity">
    <reaction evidence="9 10 11">
        <text>adenosine(37) in tRNA + dimethylallyl diphosphate = N(6)-dimethylallyladenosine(37) in tRNA + diphosphate</text>
        <dbReference type="Rhea" id="RHEA:26482"/>
        <dbReference type="Rhea" id="RHEA-COMP:10162"/>
        <dbReference type="Rhea" id="RHEA-COMP:10375"/>
        <dbReference type="ChEBI" id="CHEBI:33019"/>
        <dbReference type="ChEBI" id="CHEBI:57623"/>
        <dbReference type="ChEBI" id="CHEBI:74411"/>
        <dbReference type="ChEBI" id="CHEBI:74415"/>
        <dbReference type="EC" id="2.5.1.75"/>
    </reaction>
</comment>
<comment type="caution">
    <text evidence="14">The sequence shown here is derived from an EMBL/GenBank/DDBJ whole genome shotgun (WGS) entry which is preliminary data.</text>
</comment>
<feature type="region of interest" description="Interaction with substrate tRNA" evidence="10">
    <location>
        <begin position="41"/>
        <end position="44"/>
    </location>
</feature>
<dbReference type="Pfam" id="PF01715">
    <property type="entry name" value="IPPT"/>
    <property type="match status" value="1"/>
</dbReference>
<accession>A0A8J6N7G7</accession>
<dbReference type="Gene3D" id="1.10.20.140">
    <property type="match status" value="1"/>
</dbReference>
<evidence type="ECO:0000256" key="13">
    <source>
        <dbReference type="RuleBase" id="RU003785"/>
    </source>
</evidence>
<evidence type="ECO:0000313" key="14">
    <source>
        <dbReference type="EMBL" id="MBC8208123.1"/>
    </source>
</evidence>
<evidence type="ECO:0000256" key="7">
    <source>
        <dbReference type="ARBA" id="ARBA00022840"/>
    </source>
</evidence>
<evidence type="ECO:0000256" key="9">
    <source>
        <dbReference type="ARBA" id="ARBA00049563"/>
    </source>
</evidence>
<reference evidence="14 15" key="1">
    <citation type="submission" date="2020-08" db="EMBL/GenBank/DDBJ databases">
        <title>Bridging the membrane lipid divide: bacteria of the FCB group superphylum have the potential to synthesize archaeal ether lipids.</title>
        <authorList>
            <person name="Villanueva L."/>
            <person name="Von Meijenfeldt F.A.B."/>
            <person name="Westbye A.B."/>
            <person name="Yadav S."/>
            <person name="Hopmans E.C."/>
            <person name="Dutilh B.E."/>
            <person name="Sinninghe Damste J.S."/>
        </authorList>
    </citation>
    <scope>NUCLEOTIDE SEQUENCE [LARGE SCALE GENOMIC DNA]</scope>
    <source>
        <strain evidence="14">NIOZ-UU81</strain>
    </source>
</reference>
<evidence type="ECO:0000256" key="12">
    <source>
        <dbReference type="RuleBase" id="RU003784"/>
    </source>
</evidence>
<keyword evidence="7 10" id="KW-0067">ATP-binding</keyword>
<feature type="site" description="Interaction with substrate tRNA" evidence="10">
    <location>
        <position position="107"/>
    </location>
</feature>
<dbReference type="PANTHER" id="PTHR11088:SF60">
    <property type="entry name" value="TRNA DIMETHYLALLYLTRANSFERASE"/>
    <property type="match status" value="1"/>
</dbReference>
<evidence type="ECO:0000256" key="4">
    <source>
        <dbReference type="ARBA" id="ARBA00022679"/>
    </source>
</evidence>
<evidence type="ECO:0000313" key="15">
    <source>
        <dbReference type="Proteomes" id="UP000599024"/>
    </source>
</evidence>
<keyword evidence="4 10" id="KW-0808">Transferase</keyword>
<dbReference type="SUPFAM" id="SSF52540">
    <property type="entry name" value="P-loop containing nucleoside triphosphate hydrolases"/>
    <property type="match status" value="2"/>
</dbReference>
<dbReference type="EC" id="2.5.1.75" evidence="10"/>